<organism evidence="2 3">
    <name type="scientific">Streptomyces varsoviensis</name>
    <dbReference type="NCBI Taxonomy" id="67373"/>
    <lineage>
        <taxon>Bacteria</taxon>
        <taxon>Bacillati</taxon>
        <taxon>Actinomycetota</taxon>
        <taxon>Actinomycetes</taxon>
        <taxon>Kitasatosporales</taxon>
        <taxon>Streptomycetaceae</taxon>
        <taxon>Streptomyces</taxon>
    </lineage>
</organism>
<dbReference type="InterPro" id="IPR028994">
    <property type="entry name" value="Integrin_alpha_N"/>
</dbReference>
<dbReference type="PANTHER" id="PTHR44103:SF1">
    <property type="entry name" value="PROPROTEIN CONVERTASE P"/>
    <property type="match status" value="1"/>
</dbReference>
<reference evidence="2 3" key="1">
    <citation type="submission" date="2015-07" db="EMBL/GenBank/DDBJ databases">
        <authorList>
            <person name="Ju K.-S."/>
            <person name="Doroghazi J.R."/>
            <person name="Metcalf W.W."/>
        </authorList>
    </citation>
    <scope>NUCLEOTIDE SEQUENCE [LARGE SCALE GENOMIC DNA]</scope>
    <source>
        <strain evidence="2 3">NRRL B-3589</strain>
    </source>
</reference>
<dbReference type="SUPFAM" id="SSF69318">
    <property type="entry name" value="Integrin alpha N-terminal domain"/>
    <property type="match status" value="1"/>
</dbReference>
<comment type="caution">
    <text evidence="2">The sequence shown here is derived from an EMBL/GenBank/DDBJ whole genome shotgun (WGS) entry which is preliminary data.</text>
</comment>
<accession>A0ABR5JAP9</accession>
<sequence>LTAGDFNGDGKTDVVGVEQETGKLFFYAGDGKGSIGGGSTRKEIGTNWDSMQGLTAGDFDGDGKRDLLAVESGSGKLFLYPGDGAGGVGGGSTRKEIGTNWDSMRELTAGDFDGDGKTDLLAVENDTRKLFFYAGDGKGSIGGGSTRKEIGTNW</sequence>
<keyword evidence="3" id="KW-1185">Reference proteome</keyword>
<evidence type="ECO:0008006" key="4">
    <source>
        <dbReference type="Google" id="ProtNLM"/>
    </source>
</evidence>
<dbReference type="Gene3D" id="2.130.10.130">
    <property type="entry name" value="Integrin alpha, N-terminal"/>
    <property type="match status" value="1"/>
</dbReference>
<dbReference type="Pfam" id="PF13517">
    <property type="entry name" value="FG-GAP_3"/>
    <property type="match status" value="1"/>
</dbReference>
<proteinExistence type="predicted"/>
<evidence type="ECO:0000313" key="2">
    <source>
        <dbReference type="EMBL" id="KOG90528.1"/>
    </source>
</evidence>
<protein>
    <recommendedName>
        <fullName evidence="4">ATP/GTP-binding protein</fullName>
    </recommendedName>
</protein>
<dbReference type="Proteomes" id="UP000037020">
    <property type="component" value="Unassembled WGS sequence"/>
</dbReference>
<name>A0ABR5JAP9_9ACTN</name>
<keyword evidence="1" id="KW-0732">Signal</keyword>
<evidence type="ECO:0000313" key="3">
    <source>
        <dbReference type="Proteomes" id="UP000037020"/>
    </source>
</evidence>
<feature type="non-terminal residue" evidence="2">
    <location>
        <position position="1"/>
    </location>
</feature>
<evidence type="ECO:0000256" key="1">
    <source>
        <dbReference type="ARBA" id="ARBA00022729"/>
    </source>
</evidence>
<dbReference type="EMBL" id="LGUT01000670">
    <property type="protein sequence ID" value="KOG90528.1"/>
    <property type="molecule type" value="Genomic_DNA"/>
</dbReference>
<dbReference type="InterPro" id="IPR013517">
    <property type="entry name" value="FG-GAP"/>
</dbReference>
<gene>
    <name evidence="2" type="ORF">ADK38_08235</name>
</gene>
<dbReference type="PANTHER" id="PTHR44103">
    <property type="entry name" value="PROPROTEIN CONVERTASE P"/>
    <property type="match status" value="1"/>
</dbReference>